<dbReference type="Proteomes" id="UP000309138">
    <property type="component" value="Unassembled WGS sequence"/>
</dbReference>
<evidence type="ECO:0000313" key="3">
    <source>
        <dbReference type="EMBL" id="TKD51878.1"/>
    </source>
</evidence>
<dbReference type="EMBL" id="SWKR01000002">
    <property type="protein sequence ID" value="TKD51878.1"/>
    <property type="molecule type" value="Genomic_DNA"/>
</dbReference>
<feature type="signal peptide" evidence="2">
    <location>
        <begin position="1"/>
        <end position="21"/>
    </location>
</feature>
<evidence type="ECO:0000256" key="2">
    <source>
        <dbReference type="SAM" id="SignalP"/>
    </source>
</evidence>
<feature type="chain" id="PRO_5020407620" evidence="2">
    <location>
        <begin position="22"/>
        <end position="115"/>
    </location>
</feature>
<dbReference type="AlphaFoldDB" id="A0A4V5PWJ8"/>
<dbReference type="OrthoDB" id="7582886at2"/>
<evidence type="ECO:0000313" key="4">
    <source>
        <dbReference type="Proteomes" id="UP000309138"/>
    </source>
</evidence>
<feature type="region of interest" description="Disordered" evidence="1">
    <location>
        <begin position="92"/>
        <end position="115"/>
    </location>
</feature>
<keyword evidence="4" id="KW-1185">Reference proteome</keyword>
<evidence type="ECO:0000256" key="1">
    <source>
        <dbReference type="SAM" id="MobiDB-lite"/>
    </source>
</evidence>
<proteinExistence type="predicted"/>
<organism evidence="3 4">
    <name type="scientific">Sphingomonas baiyangensis</name>
    <dbReference type="NCBI Taxonomy" id="2572576"/>
    <lineage>
        <taxon>Bacteria</taxon>
        <taxon>Pseudomonadati</taxon>
        <taxon>Pseudomonadota</taxon>
        <taxon>Alphaproteobacteria</taxon>
        <taxon>Sphingomonadales</taxon>
        <taxon>Sphingomonadaceae</taxon>
        <taxon>Sphingomonas</taxon>
    </lineage>
</organism>
<gene>
    <name evidence="3" type="ORF">FBR43_14850</name>
</gene>
<accession>A0A4V5PWJ8</accession>
<name>A0A4V5PWJ8_9SPHN</name>
<keyword evidence="2" id="KW-0732">Signal</keyword>
<protein>
    <submittedName>
        <fullName evidence="3">Uncharacterized protein</fullName>
    </submittedName>
</protein>
<dbReference type="RefSeq" id="WP_136943812.1">
    <property type="nucleotide sequence ID" value="NZ_SWKR01000002.1"/>
</dbReference>
<sequence>MMPHRAALVALALLLAPTTLAAQTRPGADQDAPPPVIDPRPVRAPEVSAGRIGERQTRADAAAESGIRPLERRTTRIANRVQLRLRNRIDRNYDPTANATSPFAIAEDQARTVPR</sequence>
<reference evidence="3 4" key="1">
    <citation type="submission" date="2019-04" db="EMBL/GenBank/DDBJ databases">
        <authorList>
            <person name="Yang Y."/>
            <person name="Wei D."/>
        </authorList>
    </citation>
    <scope>NUCLEOTIDE SEQUENCE [LARGE SCALE GENOMIC DNA]</scope>
    <source>
        <strain evidence="3 4">L-1-4w-11</strain>
    </source>
</reference>
<feature type="region of interest" description="Disordered" evidence="1">
    <location>
        <begin position="23"/>
        <end position="67"/>
    </location>
</feature>
<comment type="caution">
    <text evidence="3">The sequence shown here is derived from an EMBL/GenBank/DDBJ whole genome shotgun (WGS) entry which is preliminary data.</text>
</comment>